<dbReference type="InterPro" id="IPR001753">
    <property type="entry name" value="Enoyl-CoA_hydra/iso"/>
</dbReference>
<dbReference type="SUPFAM" id="SSF52096">
    <property type="entry name" value="ClpP/crotonase"/>
    <property type="match status" value="1"/>
</dbReference>
<dbReference type="Gene3D" id="3.90.226.10">
    <property type="entry name" value="2-enoyl-CoA Hydratase, Chain A, domain 1"/>
    <property type="match status" value="1"/>
</dbReference>
<dbReference type="GO" id="GO:0004300">
    <property type="term" value="F:enoyl-CoA hydratase activity"/>
    <property type="evidence" value="ECO:0007669"/>
    <property type="project" value="UniProtKB-EC"/>
</dbReference>
<evidence type="ECO:0000256" key="3">
    <source>
        <dbReference type="ARBA" id="ARBA00023239"/>
    </source>
</evidence>
<comment type="similarity">
    <text evidence="1 6">Belongs to the enoyl-CoA hydratase/isomerase family.</text>
</comment>
<dbReference type="Pfam" id="PF00378">
    <property type="entry name" value="ECH_1"/>
    <property type="match status" value="1"/>
</dbReference>
<comment type="catalytic activity">
    <reaction evidence="5">
        <text>a 4-saturated-(3S)-3-hydroxyacyl-CoA = a (3E)-enoyl-CoA + H2O</text>
        <dbReference type="Rhea" id="RHEA:20724"/>
        <dbReference type="ChEBI" id="CHEBI:15377"/>
        <dbReference type="ChEBI" id="CHEBI:58521"/>
        <dbReference type="ChEBI" id="CHEBI:137480"/>
        <dbReference type="EC" id="4.2.1.17"/>
    </reaction>
</comment>
<evidence type="ECO:0000313" key="9">
    <source>
        <dbReference type="Proteomes" id="UP000325827"/>
    </source>
</evidence>
<keyword evidence="3" id="KW-0456">Lyase</keyword>
<dbReference type="Proteomes" id="UP000325827">
    <property type="component" value="Unassembled WGS sequence"/>
</dbReference>
<protein>
    <recommendedName>
        <fullName evidence="2">enoyl-CoA hydratase</fullName>
        <ecNumber evidence="2">4.2.1.17</ecNumber>
    </recommendedName>
</protein>
<comment type="caution">
    <text evidence="8">The sequence shown here is derived from an EMBL/GenBank/DDBJ whole genome shotgun (WGS) entry which is preliminary data.</text>
</comment>
<dbReference type="InterPro" id="IPR029045">
    <property type="entry name" value="ClpP/crotonase-like_dom_sf"/>
</dbReference>
<name>A0A5J5J0C9_9MICO</name>
<reference evidence="9" key="1">
    <citation type="submission" date="2019-09" db="EMBL/GenBank/DDBJ databases">
        <title>Mumia zhuanghuii sp. nov. isolated from the intestinal contents of plateau pika (Ochotona curzoniae) in the Qinghai-Tibet plateau of China.</title>
        <authorList>
            <person name="Tian Z."/>
        </authorList>
    </citation>
    <scope>NUCLEOTIDE SEQUENCE [LARGE SCALE GENOMIC DNA]</scope>
    <source>
        <strain evidence="9">JCM 30598</strain>
    </source>
</reference>
<dbReference type="CDD" id="cd06558">
    <property type="entry name" value="crotonase-like"/>
    <property type="match status" value="1"/>
</dbReference>
<dbReference type="PANTHER" id="PTHR43802">
    <property type="entry name" value="ENOYL-COA HYDRATASE"/>
    <property type="match status" value="1"/>
</dbReference>
<dbReference type="AlphaFoldDB" id="A0A5J5J0C9"/>
<evidence type="ECO:0000256" key="4">
    <source>
        <dbReference type="ARBA" id="ARBA00023709"/>
    </source>
</evidence>
<dbReference type="RefSeq" id="WP_150450064.1">
    <property type="nucleotide sequence ID" value="NZ_VYSA01000004.1"/>
</dbReference>
<sequence>MTHPADADHSTLVLTEVRGHVAVLTLNRMHARNAIDSGLSTALGEALAQAAGDPAVRAIVITGQGSVFSSGADLKALSKGLIAQSVHSPEHPEWDLAGVVRQWCDKPLVAAVNGAALGGGLEITLACDLVVASDAAVFGLPEVRWGLFAAAGGAVRLHHLIGMRRALELVLTGTPITATQALEWGLVNRVVPPTDVLDAAMSMANLVSSNAPRAVRAAKRAVHQAATDGSVWGEDWRAHTDWAVSSSITAATFPSDEGREGMQAFAEKRDPRWAD</sequence>
<dbReference type="Gene3D" id="1.10.12.10">
    <property type="entry name" value="Lyase 2-enoyl-coa Hydratase, Chain A, domain 2"/>
    <property type="match status" value="1"/>
</dbReference>
<feature type="region of interest" description="Disordered" evidence="7">
    <location>
        <begin position="256"/>
        <end position="275"/>
    </location>
</feature>
<dbReference type="FunFam" id="3.90.226.10:FF:000009">
    <property type="entry name" value="Carnitinyl-CoA dehydratase"/>
    <property type="match status" value="1"/>
</dbReference>
<dbReference type="InterPro" id="IPR014748">
    <property type="entry name" value="Enoyl-CoA_hydra_C"/>
</dbReference>
<evidence type="ECO:0000256" key="6">
    <source>
        <dbReference type="RuleBase" id="RU003707"/>
    </source>
</evidence>
<gene>
    <name evidence="8" type="ORF">F6B43_16285</name>
</gene>
<accession>A0A5J5J0C9</accession>
<evidence type="ECO:0000256" key="2">
    <source>
        <dbReference type="ARBA" id="ARBA00012076"/>
    </source>
</evidence>
<organism evidence="8 9">
    <name type="scientific">Microbacterium rhizomatis</name>
    <dbReference type="NCBI Taxonomy" id="1631477"/>
    <lineage>
        <taxon>Bacteria</taxon>
        <taxon>Bacillati</taxon>
        <taxon>Actinomycetota</taxon>
        <taxon>Actinomycetes</taxon>
        <taxon>Micrococcales</taxon>
        <taxon>Microbacteriaceae</taxon>
        <taxon>Microbacterium</taxon>
    </lineage>
</organism>
<keyword evidence="9" id="KW-1185">Reference proteome</keyword>
<comment type="catalytic activity">
    <reaction evidence="4">
        <text>a (3S)-3-hydroxyacyl-CoA = a (2E)-enoyl-CoA + H2O</text>
        <dbReference type="Rhea" id="RHEA:16105"/>
        <dbReference type="ChEBI" id="CHEBI:15377"/>
        <dbReference type="ChEBI" id="CHEBI:57318"/>
        <dbReference type="ChEBI" id="CHEBI:58856"/>
        <dbReference type="EC" id="4.2.1.17"/>
    </reaction>
</comment>
<dbReference type="InterPro" id="IPR018376">
    <property type="entry name" value="Enoyl-CoA_hyd/isom_CS"/>
</dbReference>
<proteinExistence type="inferred from homology"/>
<dbReference type="EMBL" id="VYSA01000004">
    <property type="protein sequence ID" value="KAA9105922.1"/>
    <property type="molecule type" value="Genomic_DNA"/>
</dbReference>
<evidence type="ECO:0000256" key="7">
    <source>
        <dbReference type="SAM" id="MobiDB-lite"/>
    </source>
</evidence>
<dbReference type="EC" id="4.2.1.17" evidence="2"/>
<evidence type="ECO:0000313" key="8">
    <source>
        <dbReference type="EMBL" id="KAA9105922.1"/>
    </source>
</evidence>
<dbReference type="OrthoDB" id="8452484at2"/>
<evidence type="ECO:0000256" key="1">
    <source>
        <dbReference type="ARBA" id="ARBA00005254"/>
    </source>
</evidence>
<dbReference type="PROSITE" id="PS00166">
    <property type="entry name" value="ENOYL_COA_HYDRATASE"/>
    <property type="match status" value="1"/>
</dbReference>
<evidence type="ECO:0000256" key="5">
    <source>
        <dbReference type="ARBA" id="ARBA00023717"/>
    </source>
</evidence>
<dbReference type="PANTHER" id="PTHR43802:SF1">
    <property type="entry name" value="IP11341P-RELATED"/>
    <property type="match status" value="1"/>
</dbReference>